<reference evidence="2 3" key="1">
    <citation type="journal article" date="2019" name="Nat. Ecol. Evol.">
        <title>Megaphylogeny resolves global patterns of mushroom evolution.</title>
        <authorList>
            <person name="Varga T."/>
            <person name="Krizsan K."/>
            <person name="Foldi C."/>
            <person name="Dima B."/>
            <person name="Sanchez-Garcia M."/>
            <person name="Sanchez-Ramirez S."/>
            <person name="Szollosi G.J."/>
            <person name="Szarkandi J.G."/>
            <person name="Papp V."/>
            <person name="Albert L."/>
            <person name="Andreopoulos W."/>
            <person name="Angelini C."/>
            <person name="Antonin V."/>
            <person name="Barry K.W."/>
            <person name="Bougher N.L."/>
            <person name="Buchanan P."/>
            <person name="Buyck B."/>
            <person name="Bense V."/>
            <person name="Catcheside P."/>
            <person name="Chovatia M."/>
            <person name="Cooper J."/>
            <person name="Damon W."/>
            <person name="Desjardin D."/>
            <person name="Finy P."/>
            <person name="Geml J."/>
            <person name="Haridas S."/>
            <person name="Hughes K."/>
            <person name="Justo A."/>
            <person name="Karasinski D."/>
            <person name="Kautmanova I."/>
            <person name="Kiss B."/>
            <person name="Kocsube S."/>
            <person name="Kotiranta H."/>
            <person name="LaButti K.M."/>
            <person name="Lechner B.E."/>
            <person name="Liimatainen K."/>
            <person name="Lipzen A."/>
            <person name="Lukacs Z."/>
            <person name="Mihaltcheva S."/>
            <person name="Morgado L.N."/>
            <person name="Niskanen T."/>
            <person name="Noordeloos M.E."/>
            <person name="Ohm R.A."/>
            <person name="Ortiz-Santana B."/>
            <person name="Ovrebo C."/>
            <person name="Racz N."/>
            <person name="Riley R."/>
            <person name="Savchenko A."/>
            <person name="Shiryaev A."/>
            <person name="Soop K."/>
            <person name="Spirin V."/>
            <person name="Szebenyi C."/>
            <person name="Tomsovsky M."/>
            <person name="Tulloss R.E."/>
            <person name="Uehling J."/>
            <person name="Grigoriev I.V."/>
            <person name="Vagvolgyi C."/>
            <person name="Papp T."/>
            <person name="Martin F.M."/>
            <person name="Miettinen O."/>
            <person name="Hibbett D.S."/>
            <person name="Nagy L.G."/>
        </authorList>
    </citation>
    <scope>NUCLEOTIDE SEQUENCE [LARGE SCALE GENOMIC DNA]</scope>
    <source>
        <strain evidence="2 3">OMC1185</strain>
    </source>
</reference>
<evidence type="ECO:0000256" key="1">
    <source>
        <dbReference type="SAM" id="Phobius"/>
    </source>
</evidence>
<name>A0A5C3MS22_9AGAM</name>
<feature type="transmembrane region" description="Helical" evidence="1">
    <location>
        <begin position="127"/>
        <end position="152"/>
    </location>
</feature>
<dbReference type="AlphaFoldDB" id="A0A5C3MS22"/>
<feature type="transmembrane region" description="Helical" evidence="1">
    <location>
        <begin position="172"/>
        <end position="193"/>
    </location>
</feature>
<feature type="transmembrane region" description="Helical" evidence="1">
    <location>
        <begin position="306"/>
        <end position="329"/>
    </location>
</feature>
<dbReference type="EMBL" id="ML213520">
    <property type="protein sequence ID" value="TFK48289.1"/>
    <property type="molecule type" value="Genomic_DNA"/>
</dbReference>
<gene>
    <name evidence="2" type="ORF">OE88DRAFT_1664784</name>
</gene>
<feature type="transmembrane region" description="Helical" evidence="1">
    <location>
        <begin position="90"/>
        <end position="115"/>
    </location>
</feature>
<accession>A0A5C3MS22</accession>
<feature type="transmembrane region" description="Helical" evidence="1">
    <location>
        <begin position="205"/>
        <end position="224"/>
    </location>
</feature>
<keyword evidence="1" id="KW-0472">Membrane</keyword>
<evidence type="ECO:0000313" key="2">
    <source>
        <dbReference type="EMBL" id="TFK48289.1"/>
    </source>
</evidence>
<proteinExistence type="predicted"/>
<feature type="transmembrane region" description="Helical" evidence="1">
    <location>
        <begin position="264"/>
        <end position="286"/>
    </location>
</feature>
<dbReference type="Proteomes" id="UP000305948">
    <property type="component" value="Unassembled WGS sequence"/>
</dbReference>
<sequence length="368" mass="40527">MILPESKLPYPILSEESITIGDPSQMLDNHIHTASDTGVHPLISTMSRKYTPHLQFRDQRVRTFAAISLTWHLPSTNMQPSSWLEAQKTAYIAVWVQTLVAGIYTAVFVTALQILITRRRTTQGFGYLLSATVLLFILAMVQVLLQFVLGIFSEYTGNPEAPSPSILNFNNAISTITTALTVTINSAADWLLAWRCYVIWGRRSVVVVLPILLNVAATISGYVLTGYAGKLTQLLAATMSTGPTMAQADEMGSIESSMTKLFEVFYGTTFSSNAFLTGLIVGRIVWLRRRIQRLSTDLDTGLYNRIVILFVESGGIHSLCLLLAFGTIFSPTLNGYLAFTVFPLVAVITAAWHVTDIHHCNARSGQDS</sequence>
<feature type="transmembrane region" description="Helical" evidence="1">
    <location>
        <begin position="335"/>
        <end position="354"/>
    </location>
</feature>
<organism evidence="2 3">
    <name type="scientific">Heliocybe sulcata</name>
    <dbReference type="NCBI Taxonomy" id="5364"/>
    <lineage>
        <taxon>Eukaryota</taxon>
        <taxon>Fungi</taxon>
        <taxon>Dikarya</taxon>
        <taxon>Basidiomycota</taxon>
        <taxon>Agaricomycotina</taxon>
        <taxon>Agaricomycetes</taxon>
        <taxon>Gloeophyllales</taxon>
        <taxon>Gloeophyllaceae</taxon>
        <taxon>Heliocybe</taxon>
    </lineage>
</organism>
<keyword evidence="3" id="KW-1185">Reference proteome</keyword>
<keyword evidence="1" id="KW-1133">Transmembrane helix</keyword>
<evidence type="ECO:0000313" key="3">
    <source>
        <dbReference type="Proteomes" id="UP000305948"/>
    </source>
</evidence>
<dbReference type="OrthoDB" id="3357408at2759"/>
<keyword evidence="1" id="KW-0812">Transmembrane</keyword>
<protein>
    <submittedName>
        <fullName evidence="2">Uncharacterized protein</fullName>
    </submittedName>
</protein>